<keyword evidence="2" id="KW-1185">Reference proteome</keyword>
<sequence>MQQNSNFFITEINPKLPRAVPKAKRAKIACTSCRKSKKRCVRNTSSKNRCERCEKYGKECVYATGCRPRISKRSNGNGNENPAKTGQADLQSDHNDIG</sequence>
<name>A0ACA9KN63_9GLOM</name>
<evidence type="ECO:0000313" key="2">
    <source>
        <dbReference type="Proteomes" id="UP000789366"/>
    </source>
</evidence>
<comment type="caution">
    <text evidence="1">The sequence shown here is derived from an EMBL/GenBank/DDBJ whole genome shotgun (WGS) entry which is preliminary data.</text>
</comment>
<dbReference type="EMBL" id="CAJVPW010001428">
    <property type="protein sequence ID" value="CAG8483754.1"/>
    <property type="molecule type" value="Genomic_DNA"/>
</dbReference>
<protein>
    <submittedName>
        <fullName evidence="1">4286_t:CDS:1</fullName>
    </submittedName>
</protein>
<organism evidence="1 2">
    <name type="scientific">Cetraspora pellucida</name>
    <dbReference type="NCBI Taxonomy" id="1433469"/>
    <lineage>
        <taxon>Eukaryota</taxon>
        <taxon>Fungi</taxon>
        <taxon>Fungi incertae sedis</taxon>
        <taxon>Mucoromycota</taxon>
        <taxon>Glomeromycotina</taxon>
        <taxon>Glomeromycetes</taxon>
        <taxon>Diversisporales</taxon>
        <taxon>Gigasporaceae</taxon>
        <taxon>Cetraspora</taxon>
    </lineage>
</organism>
<evidence type="ECO:0000313" key="1">
    <source>
        <dbReference type="EMBL" id="CAG8483754.1"/>
    </source>
</evidence>
<gene>
    <name evidence="1" type="ORF">SPELUC_LOCUS2242</name>
</gene>
<feature type="non-terminal residue" evidence="1">
    <location>
        <position position="98"/>
    </location>
</feature>
<proteinExistence type="predicted"/>
<accession>A0ACA9KN63</accession>
<dbReference type="Proteomes" id="UP000789366">
    <property type="component" value="Unassembled WGS sequence"/>
</dbReference>
<reference evidence="1" key="1">
    <citation type="submission" date="2021-06" db="EMBL/GenBank/DDBJ databases">
        <authorList>
            <person name="Kallberg Y."/>
            <person name="Tangrot J."/>
            <person name="Rosling A."/>
        </authorList>
    </citation>
    <scope>NUCLEOTIDE SEQUENCE</scope>
    <source>
        <strain evidence="1">28 12/20/2015</strain>
    </source>
</reference>